<keyword evidence="1" id="KW-1133">Transmembrane helix</keyword>
<evidence type="ECO:0000313" key="2">
    <source>
        <dbReference type="EMBL" id="ANS71117.1"/>
    </source>
</evidence>
<name>A0A1B1MRA5_9POXV</name>
<dbReference type="Proteomes" id="UP000203626">
    <property type="component" value="Segment"/>
</dbReference>
<proteinExistence type="predicted"/>
<reference evidence="2 3" key="1">
    <citation type="journal article" date="2016" name="J. Gen. Virol.">
        <title>Genomic characterization of a novel poxvirus from a flying fox: evidence for a new genus?</title>
        <authorList>
            <person name="O'Dea M.A."/>
            <person name="Tu S.L."/>
            <person name="Pang S."/>
            <person name="De Ridder T."/>
            <person name="Jackson B."/>
            <person name="Upton C."/>
        </authorList>
    </citation>
    <scope>NUCLEOTIDE SEQUENCE [LARGE SCALE GENOMIC DNA]</scope>
    <source>
        <strain evidence="2 3">Australia</strain>
    </source>
</reference>
<keyword evidence="1" id="KW-0812">Transmembrane</keyword>
<evidence type="ECO:0000313" key="3">
    <source>
        <dbReference type="Proteomes" id="UP000203626"/>
    </source>
</evidence>
<dbReference type="GeneID" id="28340360"/>
<keyword evidence="3" id="KW-1185">Reference proteome</keyword>
<accession>A0A1B1MRA5</accession>
<dbReference type="KEGG" id="vg:28340360"/>
<dbReference type="EMBL" id="KU980965">
    <property type="protein sequence ID" value="ANS71117.1"/>
    <property type="molecule type" value="Genomic_DNA"/>
</dbReference>
<keyword evidence="1" id="KW-0472">Membrane</keyword>
<sequence>MYLSNSTSDMQEAITINYILLLSICALIIVLIFAFLLYYCIKLCKLNYRNEISNNYTEFDENFTHDYSKFNHVTFV</sequence>
<protein>
    <submittedName>
        <fullName evidence="2">Uncharacterized protein</fullName>
    </submittedName>
</protein>
<dbReference type="RefSeq" id="YP_009268748.1">
    <property type="nucleotide sequence ID" value="NC_030656.1"/>
</dbReference>
<feature type="transmembrane region" description="Helical" evidence="1">
    <location>
        <begin position="20"/>
        <end position="41"/>
    </location>
</feature>
<organism evidence="2 3">
    <name type="scientific">Pteropox virus</name>
    <dbReference type="NCBI Taxonomy" id="1873698"/>
    <lineage>
        <taxon>Viruses</taxon>
        <taxon>Varidnaviria</taxon>
        <taxon>Bamfordvirae</taxon>
        <taxon>Nucleocytoviricota</taxon>
        <taxon>Pokkesviricetes</taxon>
        <taxon>Chitovirales</taxon>
        <taxon>Poxviridae</taxon>
        <taxon>Chordopoxvirinae</taxon>
        <taxon>Pteropopoxvirus</taxon>
        <taxon>Pteropopoxvirus pteropox</taxon>
    </lineage>
</organism>
<evidence type="ECO:0000256" key="1">
    <source>
        <dbReference type="SAM" id="Phobius"/>
    </source>
</evidence>
<gene>
    <name evidence="2" type="ORF">PTPV-Aus-033</name>
</gene>